<organism evidence="1 2">
    <name type="scientific">Penicillium digitatum (strain Pd1 / CECT 20795)</name>
    <name type="common">Green mold</name>
    <dbReference type="NCBI Taxonomy" id="1170230"/>
    <lineage>
        <taxon>Eukaryota</taxon>
        <taxon>Fungi</taxon>
        <taxon>Dikarya</taxon>
        <taxon>Ascomycota</taxon>
        <taxon>Pezizomycotina</taxon>
        <taxon>Eurotiomycetes</taxon>
        <taxon>Eurotiomycetidae</taxon>
        <taxon>Eurotiales</taxon>
        <taxon>Aspergillaceae</taxon>
        <taxon>Penicillium</taxon>
    </lineage>
</organism>
<dbReference type="HOGENOM" id="CLU_3051043_0_0_1"/>
<gene>
    <name evidence="1" type="ORF">PDIP_02170</name>
</gene>
<dbReference type="EMBL" id="AKCU01000012">
    <property type="protein sequence ID" value="EKV21902.1"/>
    <property type="molecule type" value="Genomic_DNA"/>
</dbReference>
<dbReference type="KEGG" id="pdp:PDIP_02170"/>
<dbReference type="VEuPathDB" id="FungiDB:PDIP_02170"/>
<evidence type="ECO:0000313" key="1">
    <source>
        <dbReference type="EMBL" id="EKV21902.1"/>
    </source>
</evidence>
<protein>
    <submittedName>
        <fullName evidence="1">Uncharacterized protein</fullName>
    </submittedName>
</protein>
<dbReference type="Proteomes" id="UP000009886">
    <property type="component" value="Unassembled WGS sequence"/>
</dbReference>
<dbReference type="AlphaFoldDB" id="K9GKW8"/>
<dbReference type="OrthoDB" id="5275938at2759"/>
<evidence type="ECO:0000313" key="2">
    <source>
        <dbReference type="Proteomes" id="UP000009886"/>
    </source>
</evidence>
<name>K9GKW8_PEND1</name>
<sequence>MYPPLQIDPDRDIILFTPKDPLIDISKGTVPGNYARFQISSRHLTLTSVYYRVC</sequence>
<proteinExistence type="predicted"/>
<comment type="caution">
    <text evidence="1">The sequence shown here is derived from an EMBL/GenBank/DDBJ whole genome shotgun (WGS) entry which is preliminary data.</text>
</comment>
<reference evidence="2" key="1">
    <citation type="journal article" date="2012" name="BMC Genomics">
        <title>Genome sequence of the necrotrophic fungus Penicillium digitatum, the main postharvest pathogen of citrus.</title>
        <authorList>
            <person name="Marcet-Houben M."/>
            <person name="Ballester A.-R."/>
            <person name="de la Fuente B."/>
            <person name="Harries E."/>
            <person name="Marcos J.F."/>
            <person name="Gonzalez-Candelas L."/>
            <person name="Gabaldon T."/>
        </authorList>
    </citation>
    <scope>NUCLEOTIDE SEQUENCE [LARGE SCALE GENOMIC DNA]</scope>
    <source>
        <strain evidence="2">Pd1 / CECT 20795</strain>
    </source>
</reference>
<accession>K9GKW8</accession>